<sequence length="74" mass="7979">MSHLSLVMASTSGQAPRLASCETESYIDNKRKNDIRCANIVAAQAVADAIRTSLSSHGVRLNPTPSLLQDQVLR</sequence>
<name>A0ACC0M6I2_RHOML</name>
<dbReference type="EMBL" id="CM046397">
    <property type="protein sequence ID" value="KAI8536636.1"/>
    <property type="molecule type" value="Genomic_DNA"/>
</dbReference>
<accession>A0ACC0M6I2</accession>
<comment type="caution">
    <text evidence="1">The sequence shown here is derived from an EMBL/GenBank/DDBJ whole genome shotgun (WGS) entry which is preliminary data.</text>
</comment>
<keyword evidence="2" id="KW-1185">Reference proteome</keyword>
<protein>
    <submittedName>
        <fullName evidence="1">Uncharacterized protein</fullName>
    </submittedName>
</protein>
<dbReference type="Proteomes" id="UP001062846">
    <property type="component" value="Chromosome 10"/>
</dbReference>
<organism evidence="1 2">
    <name type="scientific">Rhododendron molle</name>
    <name type="common">Chinese azalea</name>
    <name type="synonym">Azalea mollis</name>
    <dbReference type="NCBI Taxonomy" id="49168"/>
    <lineage>
        <taxon>Eukaryota</taxon>
        <taxon>Viridiplantae</taxon>
        <taxon>Streptophyta</taxon>
        <taxon>Embryophyta</taxon>
        <taxon>Tracheophyta</taxon>
        <taxon>Spermatophyta</taxon>
        <taxon>Magnoliopsida</taxon>
        <taxon>eudicotyledons</taxon>
        <taxon>Gunneridae</taxon>
        <taxon>Pentapetalae</taxon>
        <taxon>asterids</taxon>
        <taxon>Ericales</taxon>
        <taxon>Ericaceae</taxon>
        <taxon>Ericoideae</taxon>
        <taxon>Rhodoreae</taxon>
        <taxon>Rhododendron</taxon>
    </lineage>
</organism>
<evidence type="ECO:0000313" key="2">
    <source>
        <dbReference type="Proteomes" id="UP001062846"/>
    </source>
</evidence>
<gene>
    <name evidence="1" type="ORF">RHMOL_Rhmol10G0272500</name>
</gene>
<proteinExistence type="predicted"/>
<reference evidence="1" key="1">
    <citation type="submission" date="2022-02" db="EMBL/GenBank/DDBJ databases">
        <title>Plant Genome Project.</title>
        <authorList>
            <person name="Zhang R.-G."/>
        </authorList>
    </citation>
    <scope>NUCLEOTIDE SEQUENCE</scope>
    <source>
        <strain evidence="1">AT1</strain>
    </source>
</reference>
<evidence type="ECO:0000313" key="1">
    <source>
        <dbReference type="EMBL" id="KAI8536636.1"/>
    </source>
</evidence>